<evidence type="ECO:0000256" key="3">
    <source>
        <dbReference type="ARBA" id="ARBA00022679"/>
    </source>
</evidence>
<dbReference type="InterPro" id="IPR029044">
    <property type="entry name" value="Nucleotide-diphossugar_trans"/>
</dbReference>
<dbReference type="PANTHER" id="PTHR43630">
    <property type="entry name" value="POLY-BETA-1,6-N-ACETYL-D-GLUCOSAMINE SYNTHASE"/>
    <property type="match status" value="1"/>
</dbReference>
<gene>
    <name evidence="6" type="ORF">HTY61_12865</name>
</gene>
<keyword evidence="4" id="KW-0472">Membrane</keyword>
<organism evidence="6 7">
    <name type="scientific">Oricola thermophila</name>
    <dbReference type="NCBI Taxonomy" id="2742145"/>
    <lineage>
        <taxon>Bacteria</taxon>
        <taxon>Pseudomonadati</taxon>
        <taxon>Pseudomonadota</taxon>
        <taxon>Alphaproteobacteria</taxon>
        <taxon>Hyphomicrobiales</taxon>
        <taxon>Ahrensiaceae</taxon>
        <taxon>Oricola</taxon>
    </lineage>
</organism>
<accession>A0A6N1VEK4</accession>
<evidence type="ECO:0000313" key="7">
    <source>
        <dbReference type="Proteomes" id="UP000509367"/>
    </source>
</evidence>
<feature type="transmembrane region" description="Helical" evidence="4">
    <location>
        <begin position="380"/>
        <end position="398"/>
    </location>
</feature>
<dbReference type="Proteomes" id="UP000509367">
    <property type="component" value="Chromosome"/>
</dbReference>
<feature type="domain" description="Glycosyltransferase 2-like" evidence="5">
    <location>
        <begin position="69"/>
        <end position="236"/>
    </location>
</feature>
<comment type="similarity">
    <text evidence="1">Belongs to the glycosyltransferase 2 family.</text>
</comment>
<reference evidence="6 7" key="1">
    <citation type="submission" date="2020-06" db="EMBL/GenBank/DDBJ databases">
        <title>Oricola thermophila sp. nov. isolated from a tidal sediments.</title>
        <authorList>
            <person name="Kwon K.K."/>
            <person name="Yang S.-H."/>
            <person name="Park M.-J."/>
        </authorList>
    </citation>
    <scope>NUCLEOTIDE SEQUENCE [LARGE SCALE GENOMIC DNA]</scope>
    <source>
        <strain evidence="6 7">MEBiC13590</strain>
    </source>
</reference>
<keyword evidence="7" id="KW-1185">Reference proteome</keyword>
<evidence type="ECO:0000256" key="2">
    <source>
        <dbReference type="ARBA" id="ARBA00022676"/>
    </source>
</evidence>
<evidence type="ECO:0000259" key="5">
    <source>
        <dbReference type="Pfam" id="PF00535"/>
    </source>
</evidence>
<dbReference type="CDD" id="cd06423">
    <property type="entry name" value="CESA_like"/>
    <property type="match status" value="1"/>
</dbReference>
<dbReference type="SUPFAM" id="SSF53448">
    <property type="entry name" value="Nucleotide-diphospho-sugar transferases"/>
    <property type="match status" value="1"/>
</dbReference>
<dbReference type="Pfam" id="PF00535">
    <property type="entry name" value="Glycos_transf_2"/>
    <property type="match status" value="1"/>
</dbReference>
<dbReference type="Gene3D" id="3.90.550.10">
    <property type="entry name" value="Spore Coat Polysaccharide Biosynthesis Protein SpsA, Chain A"/>
    <property type="match status" value="1"/>
</dbReference>
<dbReference type="KEGG" id="orm:HTY61_12865"/>
<dbReference type="RefSeq" id="WP_175277176.1">
    <property type="nucleotide sequence ID" value="NZ_CP054836.1"/>
</dbReference>
<sequence length="428" mass="47534">MADIEIGAAFLMAQGVAGLVSMFWFVIVFDLPRYILPFAVLALTQNGPERFSGSSRARPQTRVPPSSVSIVIIGYNEAGSLAACIRSLREQSITGFEIIIVSDGSSDRMPQVAAELVKQGEARCIVATDKRGGKSAGTNLAVALASGDIIVNVDCDCSFDRFAIEELIAPLADPRVGAVCGDISPRNAERSLITQIQAIEYLQSISVGKRFSQLIGQVTCASGAFSAFRRSALAEIRGIDVGGGEDLDTTMRLRQAGWQIAFAPAAVCYTDVPHTPYTYIRQRLRWERDAIWIRYRKHRHLLNPFNPRFNFLEALHQWDFLVFNVLAAFVFPAYVVWLAVRYGTTAIPVMMSLQAALFALDLAMLALASRVSGRAVFWQNLPYLPAYSLFMTFVMRPVRLFAYVQEWLLFGSRGDNYVPPKVRRVRAW</sequence>
<dbReference type="EMBL" id="CP054836">
    <property type="protein sequence ID" value="QKV19284.1"/>
    <property type="molecule type" value="Genomic_DNA"/>
</dbReference>
<feature type="transmembrane region" description="Helical" evidence="4">
    <location>
        <begin position="6"/>
        <end position="29"/>
    </location>
</feature>
<evidence type="ECO:0000313" key="6">
    <source>
        <dbReference type="EMBL" id="QKV19284.1"/>
    </source>
</evidence>
<proteinExistence type="inferred from homology"/>
<keyword evidence="2" id="KW-0328">Glycosyltransferase</keyword>
<keyword evidence="4" id="KW-0812">Transmembrane</keyword>
<dbReference type="InterPro" id="IPR001173">
    <property type="entry name" value="Glyco_trans_2-like"/>
</dbReference>
<dbReference type="GO" id="GO:0016757">
    <property type="term" value="F:glycosyltransferase activity"/>
    <property type="evidence" value="ECO:0007669"/>
    <property type="project" value="UniProtKB-KW"/>
</dbReference>
<feature type="transmembrane region" description="Helical" evidence="4">
    <location>
        <begin position="346"/>
        <end position="368"/>
    </location>
</feature>
<name>A0A6N1VEK4_9HYPH</name>
<keyword evidence="3 6" id="KW-0808">Transferase</keyword>
<keyword evidence="4" id="KW-1133">Transmembrane helix</keyword>
<feature type="transmembrane region" description="Helical" evidence="4">
    <location>
        <begin position="318"/>
        <end position="340"/>
    </location>
</feature>
<dbReference type="AlphaFoldDB" id="A0A6N1VEK4"/>
<protein>
    <submittedName>
        <fullName evidence="6">Glycosyltransferase family 2 protein</fullName>
    </submittedName>
</protein>
<dbReference type="PANTHER" id="PTHR43630:SF1">
    <property type="entry name" value="POLY-BETA-1,6-N-ACETYL-D-GLUCOSAMINE SYNTHASE"/>
    <property type="match status" value="1"/>
</dbReference>
<evidence type="ECO:0000256" key="1">
    <source>
        <dbReference type="ARBA" id="ARBA00006739"/>
    </source>
</evidence>
<evidence type="ECO:0000256" key="4">
    <source>
        <dbReference type="SAM" id="Phobius"/>
    </source>
</evidence>